<sequence length="82" mass="8847">MQVVMMDMAEPVDDCCNDADMAAKTGKPCKTGQECPPSSHACALISFATSTREPEPTEPVSTFALFPSSFDPSGVWRPPTFF</sequence>
<reference evidence="2" key="1">
    <citation type="journal article" date="2019" name="Int. J. Syst. Evol. Microbiol.">
        <title>The Global Catalogue of Microorganisms (GCM) 10K type strain sequencing project: providing services to taxonomists for standard genome sequencing and annotation.</title>
        <authorList>
            <consortium name="The Broad Institute Genomics Platform"/>
            <consortium name="The Broad Institute Genome Sequencing Center for Infectious Disease"/>
            <person name="Wu L."/>
            <person name="Ma J."/>
        </authorList>
    </citation>
    <scope>NUCLEOTIDE SEQUENCE [LARGE SCALE GENOMIC DNA]</scope>
    <source>
        <strain evidence="2">JCM 17110</strain>
    </source>
</reference>
<comment type="caution">
    <text evidence="1">The sequence shown here is derived from an EMBL/GenBank/DDBJ whole genome shotgun (WGS) entry which is preliminary data.</text>
</comment>
<dbReference type="EMBL" id="BAABCX010000001">
    <property type="protein sequence ID" value="GAA3535029.1"/>
    <property type="molecule type" value="Genomic_DNA"/>
</dbReference>
<organism evidence="1 2">
    <name type="scientific">Zobellella aerophila</name>
    <dbReference type="NCBI Taxonomy" id="870480"/>
    <lineage>
        <taxon>Bacteria</taxon>
        <taxon>Pseudomonadati</taxon>
        <taxon>Pseudomonadota</taxon>
        <taxon>Gammaproteobacteria</taxon>
        <taxon>Aeromonadales</taxon>
        <taxon>Aeromonadaceae</taxon>
        <taxon>Zobellella</taxon>
    </lineage>
</organism>
<proteinExistence type="predicted"/>
<dbReference type="Proteomes" id="UP001500795">
    <property type="component" value="Unassembled WGS sequence"/>
</dbReference>
<keyword evidence="2" id="KW-1185">Reference proteome</keyword>
<name>A0ABP6VJ39_9GAMM</name>
<gene>
    <name evidence="1" type="ORF">GCM10022394_13250</name>
</gene>
<evidence type="ECO:0000313" key="2">
    <source>
        <dbReference type="Proteomes" id="UP001500795"/>
    </source>
</evidence>
<protein>
    <submittedName>
        <fullName evidence="1">Uncharacterized protein</fullName>
    </submittedName>
</protein>
<evidence type="ECO:0000313" key="1">
    <source>
        <dbReference type="EMBL" id="GAA3535029.1"/>
    </source>
</evidence>
<accession>A0ABP6VJ39</accession>